<dbReference type="RefSeq" id="WP_180139386.1">
    <property type="nucleotide sequence ID" value="NZ_CAADHO010000003.1"/>
</dbReference>
<comment type="catalytic activity">
    <reaction evidence="8">
        <text>an all-trans-polyprenyl diphosphate + 1,4-dihydroxy-2-naphthoate + H(+) = a 2-demethylmenaquinol + CO2 + diphosphate</text>
        <dbReference type="Rhea" id="RHEA:26478"/>
        <dbReference type="Rhea" id="RHEA-COMP:9563"/>
        <dbReference type="Rhea" id="RHEA-COMP:9564"/>
        <dbReference type="ChEBI" id="CHEBI:11173"/>
        <dbReference type="ChEBI" id="CHEBI:15378"/>
        <dbReference type="ChEBI" id="CHEBI:16526"/>
        <dbReference type="ChEBI" id="CHEBI:33019"/>
        <dbReference type="ChEBI" id="CHEBI:55437"/>
        <dbReference type="ChEBI" id="CHEBI:58914"/>
        <dbReference type="EC" id="2.5.1.74"/>
    </reaction>
</comment>
<dbReference type="InterPro" id="IPR044878">
    <property type="entry name" value="UbiA_sf"/>
</dbReference>
<evidence type="ECO:0000256" key="3">
    <source>
        <dbReference type="ARBA" id="ARBA00022475"/>
    </source>
</evidence>
<dbReference type="InterPro" id="IPR004657">
    <property type="entry name" value="MenA"/>
</dbReference>
<dbReference type="UniPathway" id="UPA00079">
    <property type="reaction ID" value="UER00168"/>
</dbReference>
<evidence type="ECO:0000256" key="5">
    <source>
        <dbReference type="ARBA" id="ARBA00022692"/>
    </source>
</evidence>
<dbReference type="HAMAP" id="MF_01937">
    <property type="entry name" value="MenA_1"/>
    <property type="match status" value="1"/>
</dbReference>
<keyword evidence="7 8" id="KW-0472">Membrane</keyword>
<gene>
    <name evidence="8" type="primary">menA</name>
    <name evidence="10" type="ORF">MSL71_18940</name>
</gene>
<keyword evidence="11" id="KW-1185">Reference proteome</keyword>
<dbReference type="NCBIfam" id="NF004751">
    <property type="entry name" value="PRK06080.1-3"/>
    <property type="match status" value="1"/>
</dbReference>
<feature type="transmembrane region" description="Helical" evidence="8">
    <location>
        <begin position="217"/>
        <end position="239"/>
    </location>
</feature>
<evidence type="ECO:0000313" key="10">
    <source>
        <dbReference type="EMBL" id="VFQ44249.1"/>
    </source>
</evidence>
<keyword evidence="5 8" id="KW-0812">Transmembrane</keyword>
<comment type="similarity">
    <text evidence="8">Belongs to the MenA family. Type 1 subfamily.</text>
</comment>
<dbReference type="GO" id="GO:0005886">
    <property type="term" value="C:plasma membrane"/>
    <property type="evidence" value="ECO:0007669"/>
    <property type="project" value="UniProtKB-SubCell"/>
</dbReference>
<evidence type="ECO:0000256" key="9">
    <source>
        <dbReference type="NCBIfam" id="TIGR00751"/>
    </source>
</evidence>
<dbReference type="EMBL" id="CAADHO010000003">
    <property type="protein sequence ID" value="VFQ44249.1"/>
    <property type="molecule type" value="Genomic_DNA"/>
</dbReference>
<feature type="transmembrane region" description="Helical" evidence="8">
    <location>
        <begin position="41"/>
        <end position="63"/>
    </location>
</feature>
<dbReference type="EC" id="2.5.1.74" evidence="8 9"/>
<feature type="transmembrane region" description="Helical" evidence="8">
    <location>
        <begin position="121"/>
        <end position="138"/>
    </location>
</feature>
<dbReference type="AlphaFoldDB" id="A0A4U8YM63"/>
<evidence type="ECO:0000256" key="8">
    <source>
        <dbReference type="HAMAP-Rule" id="MF_01937"/>
    </source>
</evidence>
<keyword evidence="3 8" id="KW-1003">Cell membrane</keyword>
<dbReference type="InterPro" id="IPR026046">
    <property type="entry name" value="UBIAD1"/>
</dbReference>
<feature type="transmembrane region" description="Helical" evidence="8">
    <location>
        <begin position="177"/>
        <end position="196"/>
    </location>
</feature>
<dbReference type="PIRSF" id="PIRSF005355">
    <property type="entry name" value="UBIAD1"/>
    <property type="match status" value="1"/>
</dbReference>
<dbReference type="CDD" id="cd13962">
    <property type="entry name" value="PT_UbiA_UBIAD1"/>
    <property type="match status" value="1"/>
</dbReference>
<evidence type="ECO:0000256" key="6">
    <source>
        <dbReference type="ARBA" id="ARBA00022989"/>
    </source>
</evidence>
<evidence type="ECO:0000313" key="11">
    <source>
        <dbReference type="Proteomes" id="UP000507962"/>
    </source>
</evidence>
<accession>A0A4U8YM63</accession>
<dbReference type="InterPro" id="IPR000537">
    <property type="entry name" value="UbiA_prenyltransferase"/>
</dbReference>
<dbReference type="Proteomes" id="UP000507962">
    <property type="component" value="Unassembled WGS sequence"/>
</dbReference>
<comment type="subcellular location">
    <subcellularLocation>
        <location evidence="8">Cell membrane</location>
        <topology evidence="8">Multi-pass membrane protein</topology>
    </subcellularLocation>
    <subcellularLocation>
        <location evidence="1">Membrane</location>
        <topology evidence="1">Multi-pass membrane protein</topology>
    </subcellularLocation>
</comment>
<dbReference type="PANTHER" id="PTHR13929">
    <property type="entry name" value="1,4-DIHYDROXY-2-NAPHTHOATE OCTAPRENYLTRANSFERASE"/>
    <property type="match status" value="1"/>
</dbReference>
<keyword evidence="6 8" id="KW-1133">Transmembrane helix</keyword>
<dbReference type="PANTHER" id="PTHR13929:SF0">
    <property type="entry name" value="UBIA PRENYLTRANSFERASE DOMAIN-CONTAINING PROTEIN 1"/>
    <property type="match status" value="1"/>
</dbReference>
<evidence type="ECO:0000256" key="4">
    <source>
        <dbReference type="ARBA" id="ARBA00022679"/>
    </source>
</evidence>
<dbReference type="GO" id="GO:0009234">
    <property type="term" value="P:menaquinone biosynthetic process"/>
    <property type="evidence" value="ECO:0007669"/>
    <property type="project" value="UniProtKB-UniRule"/>
</dbReference>
<dbReference type="GO" id="GO:0042371">
    <property type="term" value="P:vitamin K biosynthetic process"/>
    <property type="evidence" value="ECO:0007669"/>
    <property type="project" value="TreeGrafter"/>
</dbReference>
<evidence type="ECO:0000256" key="2">
    <source>
        <dbReference type="ARBA" id="ARBA00022428"/>
    </source>
</evidence>
<dbReference type="Pfam" id="PF01040">
    <property type="entry name" value="UbiA"/>
    <property type="match status" value="1"/>
</dbReference>
<dbReference type="NCBIfam" id="TIGR00751">
    <property type="entry name" value="menA"/>
    <property type="match status" value="1"/>
</dbReference>
<organism evidence="10 11">
    <name type="scientific">Desulfoluna butyratoxydans</name>
    <dbReference type="NCBI Taxonomy" id="231438"/>
    <lineage>
        <taxon>Bacteria</taxon>
        <taxon>Pseudomonadati</taxon>
        <taxon>Thermodesulfobacteriota</taxon>
        <taxon>Desulfobacteria</taxon>
        <taxon>Desulfobacterales</taxon>
        <taxon>Desulfolunaceae</taxon>
        <taxon>Desulfoluna</taxon>
    </lineage>
</organism>
<proteinExistence type="inferred from homology"/>
<feature type="transmembrane region" description="Helical" evidence="8">
    <location>
        <begin position="150"/>
        <end position="171"/>
    </location>
</feature>
<keyword evidence="4 8" id="KW-0808">Transferase</keyword>
<evidence type="ECO:0000256" key="7">
    <source>
        <dbReference type="ARBA" id="ARBA00023136"/>
    </source>
</evidence>
<name>A0A4U8YM63_9BACT</name>
<reference evidence="10 11" key="1">
    <citation type="submission" date="2019-03" db="EMBL/GenBank/DDBJ databases">
        <authorList>
            <person name="Nijsse B."/>
        </authorList>
    </citation>
    <scope>NUCLEOTIDE SEQUENCE [LARGE SCALE GENOMIC DNA]</scope>
    <source>
        <strain evidence="10">Desulfoluna butyratoxydans MSL71</strain>
    </source>
</reference>
<comment type="function">
    <text evidence="8">Conversion of 1,4-dihydroxy-2-naphthoate (DHNA) to demethylmenaquinone (DMK).</text>
</comment>
<keyword evidence="2 8" id="KW-0474">Menaquinone biosynthesis</keyword>
<dbReference type="GO" id="GO:0046428">
    <property type="term" value="F:1,4-dihydroxy-2-naphthoate polyprenyltransferase activity"/>
    <property type="evidence" value="ECO:0007669"/>
    <property type="project" value="UniProtKB-UniRule"/>
</dbReference>
<protein>
    <recommendedName>
        <fullName evidence="8 9">1,4-dihydroxy-2-naphthoate octaprenyltransferase</fullName>
        <shortName evidence="8">DHNA-octaprenyltransferase</shortName>
        <ecNumber evidence="8 9">2.5.1.74</ecNumber>
    </recommendedName>
</protein>
<evidence type="ECO:0000256" key="1">
    <source>
        <dbReference type="ARBA" id="ARBA00004141"/>
    </source>
</evidence>
<feature type="transmembrane region" description="Helical" evidence="8">
    <location>
        <begin position="95"/>
        <end position="115"/>
    </location>
</feature>
<comment type="pathway">
    <text evidence="8">Quinol/quinone metabolism; menaquinone biosynthesis; menaquinol from 1,4-dihydroxy-2-naphthoate: step 1/2.</text>
</comment>
<sequence>MSVVQTLTASPWFLAIRPKTLPASAAPVIVGTACAMGDNAFAFLPALAALLGAMLLQVAVNLANDYFDNKHGIDSEKRLGPVRVTQSGLIAPNRVLAAMVLCLVLATVTGIYLVARGGLPIVVIGVLCILSTLAYSGGPYPIASNGLGELFAFLFFGPVAVCGTYYVQALTMGPRPLITSIPAGLLVAAIMNVNNLRDIPTDSVAGKRTLAVRMGRGMSSVFCGLLVLIPFFMLPLLFLSGFMGAAGFLALGASPMVLPIIKDLFHTKGPALNETLASTAKLSVVFSLLFSVGLAV</sequence>
<dbReference type="Gene3D" id="1.10.357.140">
    <property type="entry name" value="UbiA prenyltransferase"/>
    <property type="match status" value="1"/>
</dbReference>